<feature type="domain" description="Pilus formation protein N-terminal" evidence="4">
    <location>
        <begin position="37"/>
        <end position="105"/>
    </location>
</feature>
<dbReference type="RefSeq" id="WP_110263925.1">
    <property type="nucleotide sequence ID" value="NZ_CAWNXA010000002.1"/>
</dbReference>
<dbReference type="PANTHER" id="PTHR30332:SF17">
    <property type="entry name" value="TYPE IV PILIATION SYSTEM PROTEIN DR_0774-RELATED"/>
    <property type="match status" value="1"/>
</dbReference>
<dbReference type="InterPro" id="IPR004846">
    <property type="entry name" value="T2SS/T3SS_dom"/>
</dbReference>
<evidence type="ECO:0000259" key="4">
    <source>
        <dbReference type="Pfam" id="PF13629"/>
    </source>
</evidence>
<comment type="similarity">
    <text evidence="1">Belongs to the bacterial secretin family.</text>
</comment>
<dbReference type="Pfam" id="PF13629">
    <property type="entry name" value="T2SS-T3SS_pil_N"/>
    <property type="match status" value="1"/>
</dbReference>
<dbReference type="AlphaFoldDB" id="A0A318EI19"/>
<evidence type="ECO:0000259" key="3">
    <source>
        <dbReference type="Pfam" id="PF00263"/>
    </source>
</evidence>
<gene>
    <name evidence="5" type="ORF">C8D93_10290</name>
</gene>
<dbReference type="Pfam" id="PF00263">
    <property type="entry name" value="Secretin"/>
    <property type="match status" value="1"/>
</dbReference>
<keyword evidence="2" id="KW-0732">Signal</keyword>
<keyword evidence="6" id="KW-1185">Reference proteome</keyword>
<comment type="caution">
    <text evidence="5">The sequence shown here is derived from an EMBL/GenBank/DDBJ whole genome shotgun (WGS) entry which is preliminary data.</text>
</comment>
<reference evidence="5 6" key="1">
    <citation type="submission" date="2018-04" db="EMBL/GenBank/DDBJ databases">
        <title>Genomic Encyclopedia of Type Strains, Phase IV (KMG-IV): sequencing the most valuable type-strain genomes for metagenomic binning, comparative biology and taxonomic classification.</title>
        <authorList>
            <person name="Goeker M."/>
        </authorList>
    </citation>
    <scope>NUCLEOTIDE SEQUENCE [LARGE SCALE GENOMIC DNA]</scope>
    <source>
        <strain evidence="5 6">DSM 104150</strain>
    </source>
</reference>
<dbReference type="EMBL" id="QICN01000002">
    <property type="protein sequence ID" value="PXV70238.1"/>
    <property type="molecule type" value="Genomic_DNA"/>
</dbReference>
<dbReference type="GO" id="GO:0015627">
    <property type="term" value="C:type II protein secretion system complex"/>
    <property type="evidence" value="ECO:0007669"/>
    <property type="project" value="TreeGrafter"/>
</dbReference>
<sequence length="453" mass="47618">MKRVFERGAIERTRAWVRACVAGLLLIAAMPASADPTVLMVELGTQRLHRAAGDVSRVAVGDPAIADVTVVNRRELLITGKGLGITSLHVWTRGAPQPSSYRVRVGAVVDPTVRSRPDPELSQATIDQGRSVSGKLPNLLAHRRAAQAGTLAEAGTVTDSSGVELETQVMTTVKIAEVGRSTLRRYGLHASKASGGDSGGLFAPGSLSGVEQNSGETAGIEFLQGLPIQNAFNLVLADPGRGLLGIISLLEGKGLVRVLAEPSLLAMSGQTATYLAGGEFPVPVSQGGATAGGISIQYKEFGVRLAISPTVLARNRIAMKVAPEVSDLDFSAGIQIGGVAVPALSVRRTETTIELGDGETFVISGLVSSNLADNVNKVPWLGDIPILGAFFKSNDMQRQDRELIMVVTPQLVRPLARGATLPKLPGAEYDRYAPSAAQTIFLERGDFDSGFSR</sequence>
<proteinExistence type="inferred from homology"/>
<feature type="chain" id="PRO_5016244564" evidence="2">
    <location>
        <begin position="35"/>
        <end position="453"/>
    </location>
</feature>
<evidence type="ECO:0000256" key="2">
    <source>
        <dbReference type="SAM" id="SignalP"/>
    </source>
</evidence>
<dbReference type="OrthoDB" id="9775455at2"/>
<accession>A0A318EI19</accession>
<dbReference type="InterPro" id="IPR001775">
    <property type="entry name" value="GspD/PilQ"/>
</dbReference>
<name>A0A318EI19_9GAMM</name>
<evidence type="ECO:0000313" key="6">
    <source>
        <dbReference type="Proteomes" id="UP000248330"/>
    </source>
</evidence>
<dbReference type="GO" id="GO:0009306">
    <property type="term" value="P:protein secretion"/>
    <property type="evidence" value="ECO:0007669"/>
    <property type="project" value="InterPro"/>
</dbReference>
<feature type="domain" description="Type II/III secretion system secretin-like" evidence="3">
    <location>
        <begin position="250"/>
        <end position="413"/>
    </location>
</feature>
<dbReference type="PRINTS" id="PR00811">
    <property type="entry name" value="BCTERIALGSPD"/>
</dbReference>
<protein>
    <submittedName>
        <fullName evidence="5">Pilus assembly protein CpaC</fullName>
    </submittedName>
</protein>
<dbReference type="InterPro" id="IPR050810">
    <property type="entry name" value="Bact_Secretion_Sys_Channel"/>
</dbReference>
<feature type="signal peptide" evidence="2">
    <location>
        <begin position="1"/>
        <end position="34"/>
    </location>
</feature>
<evidence type="ECO:0000256" key="1">
    <source>
        <dbReference type="RuleBase" id="RU004003"/>
    </source>
</evidence>
<organism evidence="5 6">
    <name type="scientific">Sinimarinibacterium flocculans</name>
    <dbReference type="NCBI Taxonomy" id="985250"/>
    <lineage>
        <taxon>Bacteria</taxon>
        <taxon>Pseudomonadati</taxon>
        <taxon>Pseudomonadota</taxon>
        <taxon>Gammaproteobacteria</taxon>
        <taxon>Nevskiales</taxon>
        <taxon>Nevskiaceae</taxon>
        <taxon>Sinimarinibacterium</taxon>
    </lineage>
</organism>
<dbReference type="PANTHER" id="PTHR30332">
    <property type="entry name" value="PROBABLE GENERAL SECRETION PATHWAY PROTEIN D"/>
    <property type="match status" value="1"/>
</dbReference>
<evidence type="ECO:0000313" key="5">
    <source>
        <dbReference type="EMBL" id="PXV70238.1"/>
    </source>
</evidence>
<dbReference type="InterPro" id="IPR032789">
    <property type="entry name" value="T2SS-T3SS_pil_N"/>
</dbReference>
<dbReference type="Proteomes" id="UP000248330">
    <property type="component" value="Unassembled WGS sequence"/>
</dbReference>